<dbReference type="RefSeq" id="WP_166092130.1">
    <property type="nucleotide sequence ID" value="NZ_CP049871.1"/>
</dbReference>
<dbReference type="Proteomes" id="UP000502502">
    <property type="component" value="Chromosome"/>
</dbReference>
<dbReference type="Pfam" id="PF00106">
    <property type="entry name" value="adh_short"/>
    <property type="match status" value="1"/>
</dbReference>
<dbReference type="SUPFAM" id="SSF51735">
    <property type="entry name" value="NAD(P)-binding Rossmann-fold domains"/>
    <property type="match status" value="1"/>
</dbReference>
<sequence>MPTVLITGANRGIGLEFARQYAADGWNVIASVRESSPELEALGVRIERLDMRDLEAVASFGARVEDLDLLVANAGTWLPEQAETAHDGRAWAEMMVSNSIGPYLLAHSVLPKLRAPGGKLVALSSGLGSIGESTGGYVPYRSSKAALNMAWHALAIEVKPRGLIAITVDPGWVKTRMGGKNAPTTAAQSVSEMRQLIERLTPEQSGGFLKRDGARHAW</sequence>
<dbReference type="EMBL" id="CP049871">
    <property type="protein sequence ID" value="QIL01522.1"/>
    <property type="molecule type" value="Genomic_DNA"/>
</dbReference>
<dbReference type="Gene3D" id="3.40.50.720">
    <property type="entry name" value="NAD(P)-binding Rossmann-like Domain"/>
    <property type="match status" value="1"/>
</dbReference>
<dbReference type="KEGG" id="ssin:G7078_01095"/>
<dbReference type="PRINTS" id="PR00081">
    <property type="entry name" value="GDHRDH"/>
</dbReference>
<dbReference type="CDD" id="cd05325">
    <property type="entry name" value="carb_red_sniffer_like_SDR_c"/>
    <property type="match status" value="1"/>
</dbReference>
<dbReference type="InterPro" id="IPR002347">
    <property type="entry name" value="SDR_fam"/>
</dbReference>
<organism evidence="1 2">
    <name type="scientific">Sphingomonas sinipercae</name>
    <dbReference type="NCBI Taxonomy" id="2714944"/>
    <lineage>
        <taxon>Bacteria</taxon>
        <taxon>Pseudomonadati</taxon>
        <taxon>Pseudomonadota</taxon>
        <taxon>Alphaproteobacteria</taxon>
        <taxon>Sphingomonadales</taxon>
        <taxon>Sphingomonadaceae</taxon>
        <taxon>Sphingomonas</taxon>
    </lineage>
</organism>
<dbReference type="InterPro" id="IPR036291">
    <property type="entry name" value="NAD(P)-bd_dom_sf"/>
</dbReference>
<gene>
    <name evidence="1" type="ORF">G7078_01095</name>
</gene>
<evidence type="ECO:0000313" key="2">
    <source>
        <dbReference type="Proteomes" id="UP000502502"/>
    </source>
</evidence>
<name>A0A6G7ZKR5_9SPHN</name>
<dbReference type="AlphaFoldDB" id="A0A6G7ZKR5"/>
<dbReference type="PANTHER" id="PTHR45458:SF1">
    <property type="entry name" value="SHORT CHAIN DEHYDROGENASE"/>
    <property type="match status" value="1"/>
</dbReference>
<dbReference type="PANTHER" id="PTHR45458">
    <property type="entry name" value="SHORT-CHAIN DEHYDROGENASE/REDUCTASE SDR"/>
    <property type="match status" value="1"/>
</dbReference>
<dbReference type="GO" id="GO:0016616">
    <property type="term" value="F:oxidoreductase activity, acting on the CH-OH group of donors, NAD or NADP as acceptor"/>
    <property type="evidence" value="ECO:0007669"/>
    <property type="project" value="TreeGrafter"/>
</dbReference>
<dbReference type="InterPro" id="IPR052184">
    <property type="entry name" value="SDR_enzymes"/>
</dbReference>
<keyword evidence="2" id="KW-1185">Reference proteome</keyword>
<proteinExistence type="predicted"/>
<accession>A0A6G7ZKR5</accession>
<reference evidence="1 2" key="1">
    <citation type="submission" date="2020-03" db="EMBL/GenBank/DDBJ databases">
        <title>Sphingomonas sp. nov., isolated from fish.</title>
        <authorList>
            <person name="Hyun D.-W."/>
            <person name="Bae J.-W."/>
        </authorList>
    </citation>
    <scope>NUCLEOTIDE SEQUENCE [LARGE SCALE GENOMIC DNA]</scope>
    <source>
        <strain evidence="1 2">HDW15C</strain>
    </source>
</reference>
<evidence type="ECO:0000313" key="1">
    <source>
        <dbReference type="EMBL" id="QIL01522.1"/>
    </source>
</evidence>
<protein>
    <submittedName>
        <fullName evidence="1">SDR family oxidoreductase</fullName>
    </submittedName>
</protein>